<proteinExistence type="predicted"/>
<gene>
    <name evidence="1" type="ORF">NE237_014149</name>
</gene>
<dbReference type="Proteomes" id="UP001141806">
    <property type="component" value="Unassembled WGS sequence"/>
</dbReference>
<comment type="caution">
    <text evidence="1">The sequence shown here is derived from an EMBL/GenBank/DDBJ whole genome shotgun (WGS) entry which is preliminary data.</text>
</comment>
<sequence>MWGFVAVLATFLIHSEPSRCILLLNLIAVSSITMSWQQNLKVVICNYGRKRICLHHPYTTIRLYVIFSLICIKEITDKQKQQLMEVVKLTVSFCSRSGLFSSIKKGGNFIDIFPV</sequence>
<reference evidence="1" key="1">
    <citation type="journal article" date="2023" name="Plant J.">
        <title>The genome of the king protea, Protea cynaroides.</title>
        <authorList>
            <person name="Chang J."/>
            <person name="Duong T.A."/>
            <person name="Schoeman C."/>
            <person name="Ma X."/>
            <person name="Roodt D."/>
            <person name="Barker N."/>
            <person name="Li Z."/>
            <person name="Van de Peer Y."/>
            <person name="Mizrachi E."/>
        </authorList>
    </citation>
    <scope>NUCLEOTIDE SEQUENCE</scope>
    <source>
        <tissue evidence="1">Young leaves</tissue>
    </source>
</reference>
<evidence type="ECO:0000313" key="1">
    <source>
        <dbReference type="EMBL" id="KAJ4949758.1"/>
    </source>
</evidence>
<name>A0A9Q0JTL3_9MAGN</name>
<keyword evidence="2" id="KW-1185">Reference proteome</keyword>
<organism evidence="1 2">
    <name type="scientific">Protea cynaroides</name>
    <dbReference type="NCBI Taxonomy" id="273540"/>
    <lineage>
        <taxon>Eukaryota</taxon>
        <taxon>Viridiplantae</taxon>
        <taxon>Streptophyta</taxon>
        <taxon>Embryophyta</taxon>
        <taxon>Tracheophyta</taxon>
        <taxon>Spermatophyta</taxon>
        <taxon>Magnoliopsida</taxon>
        <taxon>Proteales</taxon>
        <taxon>Proteaceae</taxon>
        <taxon>Protea</taxon>
    </lineage>
</organism>
<evidence type="ECO:0000313" key="2">
    <source>
        <dbReference type="Proteomes" id="UP001141806"/>
    </source>
</evidence>
<dbReference type="EMBL" id="JAMYWD010000418">
    <property type="protein sequence ID" value="KAJ4949758.1"/>
    <property type="molecule type" value="Genomic_DNA"/>
</dbReference>
<dbReference type="AlphaFoldDB" id="A0A9Q0JTL3"/>
<protein>
    <submittedName>
        <fullName evidence="1">Uncharacterized protein</fullName>
    </submittedName>
</protein>
<accession>A0A9Q0JTL3</accession>